<keyword evidence="13" id="KW-0238">DNA-binding</keyword>
<dbReference type="Gene3D" id="3.40.50.300">
    <property type="entry name" value="P-loop containing nucleotide triphosphate hydrolases"/>
    <property type="match status" value="3"/>
</dbReference>
<dbReference type="GO" id="GO:0005634">
    <property type="term" value="C:nucleus"/>
    <property type="evidence" value="ECO:0007669"/>
    <property type="project" value="UniProtKB-SubCell"/>
</dbReference>
<evidence type="ECO:0000259" key="24">
    <source>
        <dbReference type="PROSITE" id="PS51193"/>
    </source>
</evidence>
<dbReference type="InterPro" id="IPR006554">
    <property type="entry name" value="Helicase-like_DEXD_c2"/>
</dbReference>
<feature type="region of interest" description="Disordered" evidence="23">
    <location>
        <begin position="107"/>
        <end position="167"/>
    </location>
</feature>
<comment type="similarity">
    <text evidence="3">Belongs to the DEAD box helicase family. DEAH subfamily. DDX11/CHL1 sub-subfamily.</text>
</comment>
<dbReference type="GO" id="GO:0051536">
    <property type="term" value="F:iron-sulfur cluster binding"/>
    <property type="evidence" value="ECO:0007669"/>
    <property type="project" value="UniProtKB-KW"/>
</dbReference>
<evidence type="ECO:0000256" key="1">
    <source>
        <dbReference type="ARBA" id="ARBA00001966"/>
    </source>
</evidence>
<dbReference type="FunFam" id="3.40.50.300:FF:002774">
    <property type="entry name" value="ATP-dependent DNA helicase chl1"/>
    <property type="match status" value="1"/>
</dbReference>
<evidence type="ECO:0000256" key="7">
    <source>
        <dbReference type="ARBA" id="ARBA00022741"/>
    </source>
</evidence>
<keyword evidence="9 25" id="KW-0347">Helicase</keyword>
<dbReference type="InterPro" id="IPR045028">
    <property type="entry name" value="DinG/Rad3-like"/>
</dbReference>
<keyword evidence="14" id="KW-0413">Isomerase</keyword>
<dbReference type="GO" id="GO:0034085">
    <property type="term" value="P:establishment of sister chromatid cohesion"/>
    <property type="evidence" value="ECO:0007669"/>
    <property type="project" value="TreeGrafter"/>
</dbReference>
<protein>
    <recommendedName>
        <fullName evidence="5">ATP-dependent DNA helicase CHL1</fullName>
        <ecNumber evidence="18">5.6.2.3</ecNumber>
    </recommendedName>
    <alternativeName>
        <fullName evidence="4">ATP-dependent DNA helicase chl1</fullName>
    </alternativeName>
    <alternativeName>
        <fullName evidence="17">Chromosome loss protein 1</fullName>
    </alternativeName>
    <alternativeName>
        <fullName evidence="19 20">DNA 5'-3' helicase CHL1</fullName>
    </alternativeName>
</protein>
<evidence type="ECO:0000256" key="20">
    <source>
        <dbReference type="ARBA" id="ARBA00045008"/>
    </source>
</evidence>
<comment type="subcellular location">
    <subcellularLocation>
        <location evidence="2">Nucleus</location>
    </subcellularLocation>
</comment>
<keyword evidence="11" id="KW-0408">Iron</keyword>
<dbReference type="EMBL" id="ML975150">
    <property type="protein sequence ID" value="KAF1816539.1"/>
    <property type="molecule type" value="Genomic_DNA"/>
</dbReference>
<dbReference type="Pfam" id="PF13307">
    <property type="entry name" value="Helicase_C_2"/>
    <property type="match status" value="1"/>
</dbReference>
<keyword evidence="26" id="KW-1185">Reference proteome</keyword>
<evidence type="ECO:0000256" key="12">
    <source>
        <dbReference type="ARBA" id="ARBA00023014"/>
    </source>
</evidence>
<evidence type="ECO:0000256" key="9">
    <source>
        <dbReference type="ARBA" id="ARBA00022806"/>
    </source>
</evidence>
<keyword evidence="16" id="KW-0131">Cell cycle</keyword>
<evidence type="ECO:0000256" key="22">
    <source>
        <dbReference type="ARBA" id="ARBA00048954"/>
    </source>
</evidence>
<evidence type="ECO:0000256" key="16">
    <source>
        <dbReference type="ARBA" id="ARBA00023306"/>
    </source>
</evidence>
<evidence type="ECO:0000256" key="21">
    <source>
        <dbReference type="ARBA" id="ARBA00045702"/>
    </source>
</evidence>
<evidence type="ECO:0000256" key="11">
    <source>
        <dbReference type="ARBA" id="ARBA00023004"/>
    </source>
</evidence>
<dbReference type="Proteomes" id="UP000504638">
    <property type="component" value="Unplaced"/>
</dbReference>
<evidence type="ECO:0000313" key="26">
    <source>
        <dbReference type="Proteomes" id="UP000504638"/>
    </source>
</evidence>
<dbReference type="GO" id="GO:0016818">
    <property type="term" value="F:hydrolase activity, acting on acid anhydrides, in phosphorus-containing anhydrides"/>
    <property type="evidence" value="ECO:0007669"/>
    <property type="project" value="InterPro"/>
</dbReference>
<evidence type="ECO:0000256" key="5">
    <source>
        <dbReference type="ARBA" id="ARBA00017386"/>
    </source>
</evidence>
<dbReference type="GO" id="GO:0046872">
    <property type="term" value="F:metal ion binding"/>
    <property type="evidence" value="ECO:0007669"/>
    <property type="project" value="UniProtKB-KW"/>
</dbReference>
<dbReference type="RefSeq" id="XP_033538170.1">
    <property type="nucleotide sequence ID" value="XM_033677338.1"/>
</dbReference>
<proteinExistence type="inferred from homology"/>
<evidence type="ECO:0000256" key="10">
    <source>
        <dbReference type="ARBA" id="ARBA00022840"/>
    </source>
</evidence>
<evidence type="ECO:0000256" key="14">
    <source>
        <dbReference type="ARBA" id="ARBA00023235"/>
    </source>
</evidence>
<dbReference type="PANTHER" id="PTHR11472">
    <property type="entry name" value="DNA REPAIR DEAD HELICASE RAD3/XP-D SUBFAMILY MEMBER"/>
    <property type="match status" value="1"/>
</dbReference>
<dbReference type="InterPro" id="IPR010614">
    <property type="entry name" value="RAD3-like_helicase_DEAD"/>
</dbReference>
<evidence type="ECO:0000313" key="27">
    <source>
        <dbReference type="RefSeq" id="XP_033538170.1"/>
    </source>
</evidence>
<dbReference type="GO" id="GO:0043139">
    <property type="term" value="F:5'-3' DNA helicase activity"/>
    <property type="evidence" value="ECO:0007669"/>
    <property type="project" value="UniProtKB-EC"/>
</dbReference>
<reference evidence="27" key="2">
    <citation type="submission" date="2020-04" db="EMBL/GenBank/DDBJ databases">
        <authorList>
            <consortium name="NCBI Genome Project"/>
        </authorList>
    </citation>
    <scope>NUCLEOTIDE SEQUENCE</scope>
    <source>
        <strain evidence="27">CBS 781.70</strain>
    </source>
</reference>
<gene>
    <name evidence="25 27" type="ORF">P152DRAFT_428717</name>
</gene>
<dbReference type="GO" id="GO:0003677">
    <property type="term" value="F:DNA binding"/>
    <property type="evidence" value="ECO:0007669"/>
    <property type="project" value="UniProtKB-KW"/>
</dbReference>
<keyword evidence="6" id="KW-0479">Metal-binding</keyword>
<keyword evidence="10" id="KW-0067">ATP-binding</keyword>
<dbReference type="OrthoDB" id="267079at2759"/>
<keyword evidence="7" id="KW-0547">Nucleotide-binding</keyword>
<name>A0A6G1GF87_9PEZI</name>
<evidence type="ECO:0000256" key="13">
    <source>
        <dbReference type="ARBA" id="ARBA00023125"/>
    </source>
</evidence>
<evidence type="ECO:0000256" key="15">
    <source>
        <dbReference type="ARBA" id="ARBA00023242"/>
    </source>
</evidence>
<dbReference type="CDD" id="cd18788">
    <property type="entry name" value="SF2_C_XPD"/>
    <property type="match status" value="1"/>
</dbReference>
<evidence type="ECO:0000256" key="18">
    <source>
        <dbReference type="ARBA" id="ARBA00044969"/>
    </source>
</evidence>
<feature type="region of interest" description="Disordered" evidence="23">
    <location>
        <begin position="486"/>
        <end position="505"/>
    </location>
</feature>
<reference evidence="27" key="3">
    <citation type="submission" date="2025-04" db="UniProtKB">
        <authorList>
            <consortium name="RefSeq"/>
        </authorList>
    </citation>
    <scope>IDENTIFICATION</scope>
    <source>
        <strain evidence="27">CBS 781.70</strain>
    </source>
</reference>
<reference evidence="25 27" key="1">
    <citation type="submission" date="2020-01" db="EMBL/GenBank/DDBJ databases">
        <authorList>
            <consortium name="DOE Joint Genome Institute"/>
            <person name="Haridas S."/>
            <person name="Albert R."/>
            <person name="Binder M."/>
            <person name="Bloem J."/>
            <person name="Labutti K."/>
            <person name="Salamov A."/>
            <person name="Andreopoulos B."/>
            <person name="Baker S.E."/>
            <person name="Barry K."/>
            <person name="Bills G."/>
            <person name="Bluhm B.H."/>
            <person name="Cannon C."/>
            <person name="Castanera R."/>
            <person name="Culley D.E."/>
            <person name="Daum C."/>
            <person name="Ezra D."/>
            <person name="Gonzalez J.B."/>
            <person name="Henrissat B."/>
            <person name="Kuo A."/>
            <person name="Liang C."/>
            <person name="Lipzen A."/>
            <person name="Lutzoni F."/>
            <person name="Magnuson J."/>
            <person name="Mondo S."/>
            <person name="Nolan M."/>
            <person name="Ohm R."/>
            <person name="Pangilinan J."/>
            <person name="Park H.-J."/>
            <person name="Ramirez L."/>
            <person name="Alfaro M."/>
            <person name="Sun H."/>
            <person name="Tritt A."/>
            <person name="Yoshinaga Y."/>
            <person name="Zwiers L.-H."/>
            <person name="Turgeon B.G."/>
            <person name="Goodwin S.B."/>
            <person name="Spatafora J.W."/>
            <person name="Crous P.W."/>
            <person name="Grigoriev I.V."/>
        </authorList>
    </citation>
    <scope>NUCLEOTIDE SEQUENCE</scope>
    <source>
        <strain evidence="25 27">CBS 781.70</strain>
    </source>
</reference>
<feature type="domain" description="Helicase ATP-binding" evidence="24">
    <location>
        <begin position="5"/>
        <end position="423"/>
    </location>
</feature>
<organism evidence="25">
    <name type="scientific">Eremomyces bilateralis CBS 781.70</name>
    <dbReference type="NCBI Taxonomy" id="1392243"/>
    <lineage>
        <taxon>Eukaryota</taxon>
        <taxon>Fungi</taxon>
        <taxon>Dikarya</taxon>
        <taxon>Ascomycota</taxon>
        <taxon>Pezizomycotina</taxon>
        <taxon>Dothideomycetes</taxon>
        <taxon>Dothideomycetes incertae sedis</taxon>
        <taxon>Eremomycetales</taxon>
        <taxon>Eremomycetaceae</taxon>
        <taxon>Eremomyces</taxon>
    </lineage>
</organism>
<evidence type="ECO:0000313" key="25">
    <source>
        <dbReference type="EMBL" id="KAF1816539.1"/>
    </source>
</evidence>
<dbReference type="InterPro" id="IPR013020">
    <property type="entry name" value="Rad3/Chl1-like"/>
</dbReference>
<evidence type="ECO:0000256" key="8">
    <source>
        <dbReference type="ARBA" id="ARBA00022801"/>
    </source>
</evidence>
<dbReference type="NCBIfam" id="TIGR00604">
    <property type="entry name" value="rad3"/>
    <property type="match status" value="1"/>
</dbReference>
<feature type="compositionally biased region" description="Acidic residues" evidence="23">
    <location>
        <begin position="145"/>
        <end position="157"/>
    </location>
</feature>
<keyword evidence="15" id="KW-0539">Nucleus</keyword>
<keyword evidence="12" id="KW-0411">Iron-sulfur</keyword>
<dbReference type="InterPro" id="IPR006555">
    <property type="entry name" value="ATP-dep_Helicase_C"/>
</dbReference>
<evidence type="ECO:0000256" key="2">
    <source>
        <dbReference type="ARBA" id="ARBA00004123"/>
    </source>
</evidence>
<dbReference type="GO" id="GO:0005524">
    <property type="term" value="F:ATP binding"/>
    <property type="evidence" value="ECO:0007669"/>
    <property type="project" value="UniProtKB-KW"/>
</dbReference>
<dbReference type="GeneID" id="54417908"/>
<comment type="catalytic activity">
    <reaction evidence="22">
        <text>ATP + H2O = ADP + phosphate + H(+)</text>
        <dbReference type="Rhea" id="RHEA:13065"/>
        <dbReference type="ChEBI" id="CHEBI:15377"/>
        <dbReference type="ChEBI" id="CHEBI:15378"/>
        <dbReference type="ChEBI" id="CHEBI:30616"/>
        <dbReference type="ChEBI" id="CHEBI:43474"/>
        <dbReference type="ChEBI" id="CHEBI:456216"/>
        <dbReference type="EC" id="5.6.2.3"/>
    </reaction>
</comment>
<dbReference type="InterPro" id="IPR027417">
    <property type="entry name" value="P-loop_NTPase"/>
</dbReference>
<comment type="cofactor">
    <cofactor evidence="1">
        <name>[4Fe-4S] cluster</name>
        <dbReference type="ChEBI" id="CHEBI:49883"/>
    </cofactor>
</comment>
<sequence>MATSRGRDFHHPYQPYPIQNDFMNALYDCIEEKKIGIFESPTGTGKSLSIICGALTWLRENKRRRFEESIATLPGDEDEPEWIVEHAKEQKRRDAIGARAEFEQRLRRIRERERKQKTESRREEHRSKRPKLSDSRIAASKSEDDTQYELADYDSDEASSRIPGPTISLSAETRALMDKMGLSTSAVAKDEPEEAEDELKIYYCSRTHSQLSQFAEEIQKVKLPPGVPLEPLDRKNGETDIEDSLKYLTLGSRKNLCVNPKVNRLKDATSINERCLEIQQSGTPEQSRCSFLPSKQSEYLMNDFRDYAFANVRDIEKLASLGSDLGVCPYYASRYSILPSEVVSLPYPLLLQKSAREALNINLKDNIVIIDEAHNLMEAINSIYSVSVSLEQVERSRKQIGIYLQRFRNRLKGKNRVYVTQVVRLLDSLGEYLRGKLFEAPNAEGIALYNEIMAGKAVDQINLYKLSVYLNESKLARKIDGYTEHVNHEETTHSTTKKPSRGRSAPSLMSIHSFFNALTNPSREGQFFYHRGDGRSIMLQYRLLDPTFHFKEIVEETRAVILAGGTMSPMEDYFKHLFPYVEPTRISTLSCGHVIPASNIAAWPLVQTGSGVDFDFTFAKRNSDAQIQQLGETLISVVSNVPDGTVVFFPSYAYLDLCLSKWKQPGSTVFNRLSATKAVFFESKTPTKPSESVPSNNPDKAVINDSILSAYTQAIRTPSTPHKGAVLLSVIGGNLSEGINFSDELGRCVVVVGLPFPNPHSAEWKAKMAYISSKAADGADGQAAQDVGKAVAREFYENATMRAVNQAIGRAIRHKGDYATIVLIDKRYGAERIRTKLPSWIRESLCEAGNTGKVTEGIGRFFQEKGA</sequence>
<dbReference type="SMART" id="SM00491">
    <property type="entry name" value="HELICc2"/>
    <property type="match status" value="1"/>
</dbReference>
<dbReference type="SMART" id="SM00488">
    <property type="entry name" value="DEXDc2"/>
    <property type="match status" value="1"/>
</dbReference>
<dbReference type="SUPFAM" id="SSF52540">
    <property type="entry name" value="P-loop containing nucleoside triphosphate hydrolases"/>
    <property type="match status" value="1"/>
</dbReference>
<dbReference type="InterPro" id="IPR014013">
    <property type="entry name" value="Helic_SF1/SF2_ATP-bd_DinG/Rad3"/>
</dbReference>
<dbReference type="Pfam" id="PF06733">
    <property type="entry name" value="DEAD_2"/>
    <property type="match status" value="1"/>
</dbReference>
<dbReference type="EC" id="5.6.2.3" evidence="18"/>
<accession>A0A6G1GF87</accession>
<evidence type="ECO:0000256" key="17">
    <source>
        <dbReference type="ARBA" id="ARBA00029709"/>
    </source>
</evidence>
<dbReference type="PANTHER" id="PTHR11472:SF41">
    <property type="entry name" value="ATP-DEPENDENT DNA HELICASE DDX11-RELATED"/>
    <property type="match status" value="1"/>
</dbReference>
<evidence type="ECO:0000256" key="4">
    <source>
        <dbReference type="ARBA" id="ARBA00016387"/>
    </source>
</evidence>
<comment type="function">
    <text evidence="21">ATP-dependent DNA helicase important for chromosome transmission and normal cell cycle progression in G(2)/M. May have a role in changing DNA topology to allow the loading of proteins involved in maintaining sister chromatid cohesion in the vicinity of the centromeres. Has a specific role in chromosome segregation during meiosis II.</text>
</comment>
<keyword evidence="8" id="KW-0378">Hydrolase</keyword>
<dbReference type="AlphaFoldDB" id="A0A6G1GF87"/>
<feature type="compositionally biased region" description="Basic and acidic residues" evidence="23">
    <location>
        <begin position="107"/>
        <end position="134"/>
    </location>
</feature>
<evidence type="ECO:0000256" key="6">
    <source>
        <dbReference type="ARBA" id="ARBA00022723"/>
    </source>
</evidence>
<evidence type="ECO:0000256" key="19">
    <source>
        <dbReference type="ARBA" id="ARBA00044998"/>
    </source>
</evidence>
<dbReference type="PROSITE" id="PS51193">
    <property type="entry name" value="HELICASE_ATP_BIND_2"/>
    <property type="match status" value="1"/>
</dbReference>
<evidence type="ECO:0000256" key="3">
    <source>
        <dbReference type="ARBA" id="ARBA00008435"/>
    </source>
</evidence>
<evidence type="ECO:0000256" key="23">
    <source>
        <dbReference type="SAM" id="MobiDB-lite"/>
    </source>
</evidence>
<dbReference type="GO" id="GO:0006139">
    <property type="term" value="P:nucleobase-containing compound metabolic process"/>
    <property type="evidence" value="ECO:0007669"/>
    <property type="project" value="InterPro"/>
</dbReference>